<dbReference type="InterPro" id="IPR006311">
    <property type="entry name" value="TAT_signal"/>
</dbReference>
<evidence type="ECO:0000313" key="3">
    <source>
        <dbReference type="Proteomes" id="UP000661435"/>
    </source>
</evidence>
<reference evidence="2" key="1">
    <citation type="submission" date="2020-08" db="EMBL/GenBank/DDBJ databases">
        <title>Genome public.</title>
        <authorList>
            <person name="Liu C."/>
            <person name="Sun Q."/>
        </authorList>
    </citation>
    <scope>NUCLEOTIDE SEQUENCE</scope>
    <source>
        <strain evidence="2">NSJ-51</strain>
    </source>
</reference>
<dbReference type="Proteomes" id="UP000661435">
    <property type="component" value="Unassembled WGS sequence"/>
</dbReference>
<name>A0A8J6MEG4_9FIRM</name>
<feature type="signal peptide" evidence="1">
    <location>
        <begin position="1"/>
        <end position="27"/>
    </location>
</feature>
<sequence>MKRMGRRLALLAAAAAVLAALGTVPLAAPGPEGQADRFVGFHVAFGARQTPYDDGSWTEYGSQTLDTGRFGALSFPRSVLFGVYDAERGRYDFPGLEGRNCFLYQSVEENGDLVNSSSVELAHPNMAYKSTDQGEEETISGTVYFRAGEEERFVTLYRVYQTEDGRLYLDGSGNSYGGAGGMTVTEHWQQSVTENGETHSTSFSVEVSLQAVQPLQTVTVTQYGGSDEPLAACVLDGSRAEESISLLPQTQWVLVAERDEDGGVKRTVYDLAPEGGPLMHTAWFLDEAGLGRPVFLTIGVQAEGRV</sequence>
<evidence type="ECO:0000256" key="1">
    <source>
        <dbReference type="SAM" id="SignalP"/>
    </source>
</evidence>
<feature type="chain" id="PRO_5035267537" evidence="1">
    <location>
        <begin position="28"/>
        <end position="306"/>
    </location>
</feature>
<dbReference type="AlphaFoldDB" id="A0A8J6MEG4"/>
<dbReference type="EMBL" id="JACOPP010000003">
    <property type="protein sequence ID" value="MBC5732843.1"/>
    <property type="molecule type" value="Genomic_DNA"/>
</dbReference>
<gene>
    <name evidence="2" type="ORF">H8S57_03750</name>
</gene>
<organism evidence="2 3">
    <name type="scientific">Lawsonibacter hominis</name>
    <dbReference type="NCBI Taxonomy" id="2763053"/>
    <lineage>
        <taxon>Bacteria</taxon>
        <taxon>Bacillati</taxon>
        <taxon>Bacillota</taxon>
        <taxon>Clostridia</taxon>
        <taxon>Eubacteriales</taxon>
        <taxon>Oscillospiraceae</taxon>
        <taxon>Lawsonibacter</taxon>
    </lineage>
</organism>
<keyword evidence="3" id="KW-1185">Reference proteome</keyword>
<evidence type="ECO:0000313" key="2">
    <source>
        <dbReference type="EMBL" id="MBC5732843.1"/>
    </source>
</evidence>
<accession>A0A8J6MEG4</accession>
<dbReference type="RefSeq" id="WP_186906741.1">
    <property type="nucleotide sequence ID" value="NZ_JACOPP010000003.1"/>
</dbReference>
<dbReference type="PROSITE" id="PS51318">
    <property type="entry name" value="TAT"/>
    <property type="match status" value="1"/>
</dbReference>
<proteinExistence type="predicted"/>
<keyword evidence="1" id="KW-0732">Signal</keyword>
<comment type="caution">
    <text evidence="2">The sequence shown here is derived from an EMBL/GenBank/DDBJ whole genome shotgun (WGS) entry which is preliminary data.</text>
</comment>
<protein>
    <submittedName>
        <fullName evidence="2">Uncharacterized protein</fullName>
    </submittedName>
</protein>